<evidence type="ECO:0000313" key="2">
    <source>
        <dbReference type="Proteomes" id="UP000886653"/>
    </source>
</evidence>
<gene>
    <name evidence="1" type="ORF">CROQUDRAFT_95312</name>
</gene>
<evidence type="ECO:0000313" key="1">
    <source>
        <dbReference type="EMBL" id="KAG0144205.1"/>
    </source>
</evidence>
<dbReference type="AlphaFoldDB" id="A0A9P6TA31"/>
<accession>A0A9P6TA31</accession>
<proteinExistence type="predicted"/>
<organism evidence="1 2">
    <name type="scientific">Cronartium quercuum f. sp. fusiforme G11</name>
    <dbReference type="NCBI Taxonomy" id="708437"/>
    <lineage>
        <taxon>Eukaryota</taxon>
        <taxon>Fungi</taxon>
        <taxon>Dikarya</taxon>
        <taxon>Basidiomycota</taxon>
        <taxon>Pucciniomycotina</taxon>
        <taxon>Pucciniomycetes</taxon>
        <taxon>Pucciniales</taxon>
        <taxon>Coleosporiaceae</taxon>
        <taxon>Cronartium</taxon>
    </lineage>
</organism>
<dbReference type="EMBL" id="MU167300">
    <property type="protein sequence ID" value="KAG0144205.1"/>
    <property type="molecule type" value="Genomic_DNA"/>
</dbReference>
<protein>
    <submittedName>
        <fullName evidence="1">Uncharacterized protein</fullName>
    </submittedName>
</protein>
<comment type="caution">
    <text evidence="1">The sequence shown here is derived from an EMBL/GenBank/DDBJ whole genome shotgun (WGS) entry which is preliminary data.</text>
</comment>
<keyword evidence="2" id="KW-1185">Reference proteome</keyword>
<name>A0A9P6TA31_9BASI</name>
<dbReference type="Proteomes" id="UP000886653">
    <property type="component" value="Unassembled WGS sequence"/>
</dbReference>
<reference evidence="1" key="1">
    <citation type="submission" date="2013-11" db="EMBL/GenBank/DDBJ databases">
        <title>Genome sequence of the fusiform rust pathogen reveals effectors for host alternation and coevolution with pine.</title>
        <authorList>
            <consortium name="DOE Joint Genome Institute"/>
            <person name="Smith K."/>
            <person name="Pendleton A."/>
            <person name="Kubisiak T."/>
            <person name="Anderson C."/>
            <person name="Salamov A."/>
            <person name="Aerts A."/>
            <person name="Riley R."/>
            <person name="Clum A."/>
            <person name="Lindquist E."/>
            <person name="Ence D."/>
            <person name="Campbell M."/>
            <person name="Kronenberg Z."/>
            <person name="Feau N."/>
            <person name="Dhillon B."/>
            <person name="Hamelin R."/>
            <person name="Burleigh J."/>
            <person name="Smith J."/>
            <person name="Yandell M."/>
            <person name="Nelson C."/>
            <person name="Grigoriev I."/>
            <person name="Davis J."/>
        </authorList>
    </citation>
    <scope>NUCLEOTIDE SEQUENCE</scope>
    <source>
        <strain evidence="1">G11</strain>
    </source>
</reference>
<sequence>MSESNLIIPERVRLPLYEYPNQYPNQFLKAGSVNQRQRRSIAGLKVLYRWPIRSSIDHREACLSTGLLLVESPAFDQLSTVLVDRREAGLSTGLFLVESPAPPAKITRTRLRDIPVTPCVHYKREVTEEQCGRLSVAHTALFLTTTSREVKCRETPLQYPRFMKRPKSG</sequence>